<dbReference type="PANTHER" id="PTHR34861">
    <property type="match status" value="1"/>
</dbReference>
<dbReference type="Gene3D" id="3.50.30.50">
    <property type="entry name" value="Putative cyclase"/>
    <property type="match status" value="1"/>
</dbReference>
<dbReference type="SUPFAM" id="SSF102198">
    <property type="entry name" value="Putative cyclase"/>
    <property type="match status" value="1"/>
</dbReference>
<dbReference type="RefSeq" id="WP_318595301.1">
    <property type="nucleotide sequence ID" value="NZ_JAWSTH010000002.1"/>
</dbReference>
<accession>A0ABU4HK09</accession>
<dbReference type="InterPro" id="IPR037175">
    <property type="entry name" value="KFase_sf"/>
</dbReference>
<sequence length="313" mass="33492">MGLANRTSPSAADYAQYPERFNNWGRWGEADELGTLNHITGDVRRNAAALVQEGRAVSMARPIQTQPGPANPWPAHHLVGMPHARGAGDYLAMFLHSFVDTHIDGLSHIAGPNGLAWNGKRLGENGMPIEHSGTVDFWRDGIVTRGVLYDVPRFRGTDFVASGEPVHGWELQDVADAQGVVPQSGDAVIIRSGHDPYWAATGRPPGFESVAGVHVSALEFLHDTEASVLVWDFQDAPSHDQGLPNPHGSEIPIALHVHAIALPHMGLPLVDNANLEDIAVACAELGRWAFQVVVAPLIIPGATGSPVNPLAIL</sequence>
<dbReference type="InterPro" id="IPR007325">
    <property type="entry name" value="KFase/CYL"/>
</dbReference>
<reference evidence="2" key="1">
    <citation type="submission" date="2023-07" db="EMBL/GenBank/DDBJ databases">
        <title>Conexibacter stalactiti sp. nov., isolated from stalactites in a lava cave and emended description of the genus Conexibacter.</title>
        <authorList>
            <person name="Lee S.D."/>
        </authorList>
    </citation>
    <scope>NUCLEOTIDE SEQUENCE [LARGE SCALE GENOMIC DNA]</scope>
    <source>
        <strain evidence="2">KCTC 39840</strain>
    </source>
</reference>
<organism evidence="1 2">
    <name type="scientific">Conexibacter stalactiti</name>
    <dbReference type="NCBI Taxonomy" id="1940611"/>
    <lineage>
        <taxon>Bacteria</taxon>
        <taxon>Bacillati</taxon>
        <taxon>Actinomycetota</taxon>
        <taxon>Thermoleophilia</taxon>
        <taxon>Solirubrobacterales</taxon>
        <taxon>Conexibacteraceae</taxon>
        <taxon>Conexibacter</taxon>
    </lineage>
</organism>
<keyword evidence="2" id="KW-1185">Reference proteome</keyword>
<protein>
    <submittedName>
        <fullName evidence="1">Cyclase family protein</fullName>
    </submittedName>
</protein>
<comment type="caution">
    <text evidence="1">The sequence shown here is derived from an EMBL/GenBank/DDBJ whole genome shotgun (WGS) entry which is preliminary data.</text>
</comment>
<evidence type="ECO:0000313" key="1">
    <source>
        <dbReference type="EMBL" id="MDW5593039.1"/>
    </source>
</evidence>
<evidence type="ECO:0000313" key="2">
    <source>
        <dbReference type="Proteomes" id="UP001284601"/>
    </source>
</evidence>
<dbReference type="EMBL" id="JAWSTH010000002">
    <property type="protein sequence ID" value="MDW5593039.1"/>
    <property type="molecule type" value="Genomic_DNA"/>
</dbReference>
<dbReference type="PANTHER" id="PTHR34861:SF10">
    <property type="entry name" value="CYCLASE"/>
    <property type="match status" value="1"/>
</dbReference>
<gene>
    <name evidence="1" type="ORF">R7226_01730</name>
</gene>
<name>A0ABU4HK09_9ACTN</name>
<proteinExistence type="predicted"/>
<dbReference type="Proteomes" id="UP001284601">
    <property type="component" value="Unassembled WGS sequence"/>
</dbReference>
<dbReference type="Pfam" id="PF04199">
    <property type="entry name" value="Cyclase"/>
    <property type="match status" value="1"/>
</dbReference>